<dbReference type="PANTHER" id="PTHR30287:SF2">
    <property type="entry name" value="BLL1001 PROTEIN"/>
    <property type="match status" value="1"/>
</dbReference>
<dbReference type="Proteomes" id="UP000683246">
    <property type="component" value="Chromosome"/>
</dbReference>
<keyword evidence="3 6" id="KW-0812">Transmembrane</keyword>
<feature type="transmembrane region" description="Helical" evidence="6">
    <location>
        <begin position="16"/>
        <end position="36"/>
    </location>
</feature>
<evidence type="ECO:0000313" key="8">
    <source>
        <dbReference type="EMBL" id="QUI20803.1"/>
    </source>
</evidence>
<proteinExistence type="predicted"/>
<evidence type="ECO:0000256" key="4">
    <source>
        <dbReference type="ARBA" id="ARBA00022989"/>
    </source>
</evidence>
<feature type="domain" description="ABC3 transporter permease C-terminal" evidence="7">
    <location>
        <begin position="664"/>
        <end position="781"/>
    </location>
</feature>
<evidence type="ECO:0000256" key="6">
    <source>
        <dbReference type="SAM" id="Phobius"/>
    </source>
</evidence>
<name>A0A8J8SF21_9FIRM</name>
<sequence length="788" mass="88458">MLVIKIAWAGIKKRKAYSLTIFLLVFIIGALSNIGITMKQKAGQIYDDIHQTIQADHMQYRFGEEYGKQVKDFEQWFRMDQRIQDVKVAHILHLEHDRYDFEGKDEVEFSINLYPDIAQKMNTHYEMETLDLEQDEVALPVYYRNKYDLEQGDYFDVVLGDKRTRLHIKSFYIDPNHGSDMTGLKYIILNGDKLSHVIEDVKRAANPSHVSIQWSLGVVVKNEHIEDIEQINDDFYENNQVPMNISHTLTLYKTATLFLANIMITIVIVFAVLVLFIILLVVRNAIESAIETDYTNIGILKALGFTSYQILMSIVLQFSSLTLMGTVFGIGVSLLLMPWVGNRLLATTGFTWMGYPSVITIILIIVVLLGIMNGLVFMIAKKVMKITPVEAIVGGKSDVYFNPHVNIPLEKLAVLPRSLRMAIKQTLTRANQYMMLMVISSVLGLTMGIVLIAVSVFGNGDTAATIFGANSKANIMIKGPDEASVERIIQEITYNYTVPYYDMMSLDMVSVGSRNIYSVAYQDFEKGHMHAIKGRLPKYDNEVSLTKVLASQLNKKIGDAMMISDVTGKEKLRFIITGYHQSVMEMGNNMLITSEGLKRINHDATLTTGELFMDNTDDMDKTIEALQKTYVNHHNGIMIAKLNHEETLIDTINHIMSGVMLGICLLVGLIISILTMLMALIAIHKEKKEFGVYKALGYDTLGIRLQFVARFGTVAFIGALIGSVVGRLIGGDILERVLSSIGIGKLQVDFNGLHVLIPIALIAMVAYVVAYMVSNRVKKVSPRDLITE</sequence>
<evidence type="ECO:0000256" key="1">
    <source>
        <dbReference type="ARBA" id="ARBA00004651"/>
    </source>
</evidence>
<dbReference type="RefSeq" id="WP_212696261.1">
    <property type="nucleotide sequence ID" value="NZ_CP058649.1"/>
</dbReference>
<dbReference type="GO" id="GO:0005886">
    <property type="term" value="C:plasma membrane"/>
    <property type="evidence" value="ECO:0007669"/>
    <property type="project" value="UniProtKB-SubCell"/>
</dbReference>
<feature type="transmembrane region" description="Helical" evidence="6">
    <location>
        <begin position="433"/>
        <end position="457"/>
    </location>
</feature>
<accession>A0A8J8SF21</accession>
<evidence type="ECO:0000259" key="7">
    <source>
        <dbReference type="Pfam" id="PF02687"/>
    </source>
</evidence>
<protein>
    <submittedName>
        <fullName evidence="8">FtsX-like permease family protein</fullName>
    </submittedName>
</protein>
<dbReference type="AlphaFoldDB" id="A0A8J8SF21"/>
<feature type="transmembrane region" description="Helical" evidence="6">
    <location>
        <begin position="323"/>
        <end position="341"/>
    </location>
</feature>
<comment type="subcellular location">
    <subcellularLocation>
        <location evidence="1">Cell membrane</location>
        <topology evidence="1">Multi-pass membrane protein</topology>
    </subcellularLocation>
</comment>
<keyword evidence="5 6" id="KW-0472">Membrane</keyword>
<dbReference type="EMBL" id="CP058649">
    <property type="protein sequence ID" value="QUI20803.1"/>
    <property type="molecule type" value="Genomic_DNA"/>
</dbReference>
<feature type="transmembrane region" description="Helical" evidence="6">
    <location>
        <begin position="659"/>
        <end position="683"/>
    </location>
</feature>
<evidence type="ECO:0000256" key="5">
    <source>
        <dbReference type="ARBA" id="ARBA00023136"/>
    </source>
</evidence>
<dbReference type="KEGG" id="vpy:HZI73_00090"/>
<organism evidence="8 9">
    <name type="scientific">Vallitalea pronyensis</name>
    <dbReference type="NCBI Taxonomy" id="1348613"/>
    <lineage>
        <taxon>Bacteria</taxon>
        <taxon>Bacillati</taxon>
        <taxon>Bacillota</taxon>
        <taxon>Clostridia</taxon>
        <taxon>Lachnospirales</taxon>
        <taxon>Vallitaleaceae</taxon>
        <taxon>Vallitalea</taxon>
    </lineage>
</organism>
<feature type="domain" description="ABC3 transporter permease C-terminal" evidence="7">
    <location>
        <begin position="268"/>
        <end position="388"/>
    </location>
</feature>
<feature type="transmembrane region" description="Helical" evidence="6">
    <location>
        <begin position="294"/>
        <end position="316"/>
    </location>
</feature>
<feature type="transmembrane region" description="Helical" evidence="6">
    <location>
        <begin position="353"/>
        <end position="380"/>
    </location>
</feature>
<gene>
    <name evidence="8" type="ORF">HZI73_00090</name>
</gene>
<dbReference type="Pfam" id="PF02687">
    <property type="entry name" value="FtsX"/>
    <property type="match status" value="2"/>
</dbReference>
<keyword evidence="4 6" id="KW-1133">Transmembrane helix</keyword>
<reference evidence="8" key="1">
    <citation type="submission" date="2020-07" db="EMBL/GenBank/DDBJ databases">
        <title>Vallitalea pronyensis genome.</title>
        <authorList>
            <person name="Postec A."/>
        </authorList>
    </citation>
    <scope>NUCLEOTIDE SEQUENCE</scope>
    <source>
        <strain evidence="8">FatNI3</strain>
    </source>
</reference>
<keyword evidence="9" id="KW-1185">Reference proteome</keyword>
<feature type="transmembrane region" description="Helical" evidence="6">
    <location>
        <begin position="750"/>
        <end position="773"/>
    </location>
</feature>
<evidence type="ECO:0000256" key="3">
    <source>
        <dbReference type="ARBA" id="ARBA00022692"/>
    </source>
</evidence>
<keyword evidence="2" id="KW-1003">Cell membrane</keyword>
<evidence type="ECO:0000313" key="9">
    <source>
        <dbReference type="Proteomes" id="UP000683246"/>
    </source>
</evidence>
<dbReference type="InterPro" id="IPR038766">
    <property type="entry name" value="Membrane_comp_ABC_pdt"/>
</dbReference>
<feature type="transmembrane region" description="Helical" evidence="6">
    <location>
        <begin position="707"/>
        <end position="730"/>
    </location>
</feature>
<dbReference type="InterPro" id="IPR003838">
    <property type="entry name" value="ABC3_permease_C"/>
</dbReference>
<feature type="transmembrane region" description="Helical" evidence="6">
    <location>
        <begin position="257"/>
        <end position="282"/>
    </location>
</feature>
<dbReference type="PANTHER" id="PTHR30287">
    <property type="entry name" value="MEMBRANE COMPONENT OF PREDICTED ABC SUPERFAMILY METABOLITE UPTAKE TRANSPORTER"/>
    <property type="match status" value="1"/>
</dbReference>
<evidence type="ECO:0000256" key="2">
    <source>
        <dbReference type="ARBA" id="ARBA00022475"/>
    </source>
</evidence>